<evidence type="ECO:0000313" key="1">
    <source>
        <dbReference type="EMBL" id="NEC86622.1"/>
    </source>
</evidence>
<name>A0A6B3BQN6_9ACTN</name>
<organism evidence="1">
    <name type="scientific">Streptomyces sp. SID12501</name>
    <dbReference type="NCBI Taxonomy" id="2706042"/>
    <lineage>
        <taxon>Bacteria</taxon>
        <taxon>Bacillati</taxon>
        <taxon>Actinomycetota</taxon>
        <taxon>Actinomycetes</taxon>
        <taxon>Kitasatosporales</taxon>
        <taxon>Streptomycetaceae</taxon>
        <taxon>Streptomyces</taxon>
    </lineage>
</organism>
<dbReference type="RefSeq" id="WP_164314085.1">
    <property type="nucleotide sequence ID" value="NZ_JAAGLU010000009.1"/>
</dbReference>
<gene>
    <name evidence="1" type="ORF">G3I71_12525</name>
</gene>
<proteinExistence type="predicted"/>
<dbReference type="EMBL" id="JAAGLU010000009">
    <property type="protein sequence ID" value="NEC86622.1"/>
    <property type="molecule type" value="Genomic_DNA"/>
</dbReference>
<protein>
    <submittedName>
        <fullName evidence="1">Uncharacterized protein</fullName>
    </submittedName>
</protein>
<comment type="caution">
    <text evidence="1">The sequence shown here is derived from an EMBL/GenBank/DDBJ whole genome shotgun (WGS) entry which is preliminary data.</text>
</comment>
<dbReference type="AlphaFoldDB" id="A0A6B3BQN6"/>
<accession>A0A6B3BQN6</accession>
<reference evidence="1" key="1">
    <citation type="submission" date="2020-01" db="EMBL/GenBank/DDBJ databases">
        <title>Insect and environment-associated Actinomycetes.</title>
        <authorList>
            <person name="Currrie C."/>
            <person name="Chevrette M."/>
            <person name="Carlson C."/>
            <person name="Stubbendieck R."/>
            <person name="Wendt-Pienkowski E."/>
        </authorList>
    </citation>
    <scope>NUCLEOTIDE SEQUENCE</scope>
    <source>
        <strain evidence="1">SID12501</strain>
    </source>
</reference>
<sequence length="108" mass="11473">MSGTLTLDSLTLPLRALRVLAVDFGHLPAPTVDVTTVYPDRLRLAFHDDLSAFEAWRSALGIDPDSVVCREQNAGQTRVLKASVDLAGAELELIGYGDVHAVAEASAA</sequence>